<dbReference type="STRING" id="349521.HCH_00633"/>
<reference evidence="1 2" key="1">
    <citation type="journal article" date="2005" name="Nucleic Acids Res.">
        <title>Genomic blueprint of Hahella chejuensis, a marine microbe producing an algicidal agent.</title>
        <authorList>
            <person name="Jeong H."/>
            <person name="Yim J.H."/>
            <person name="Lee C."/>
            <person name="Choi S.-H."/>
            <person name="Park Y.K."/>
            <person name="Yoon S.H."/>
            <person name="Hur C.-G."/>
            <person name="Kang H.-Y."/>
            <person name="Kim D."/>
            <person name="Lee H.H."/>
            <person name="Park K.H."/>
            <person name="Park S.-H."/>
            <person name="Park H.-S."/>
            <person name="Lee H.K."/>
            <person name="Oh T.K."/>
            <person name="Kim J.F."/>
        </authorList>
    </citation>
    <scope>NUCLEOTIDE SEQUENCE [LARGE SCALE GENOMIC DNA]</scope>
    <source>
        <strain evidence="1 2">KCTC 2396</strain>
    </source>
</reference>
<accession>Q2SP90</accession>
<dbReference type="KEGG" id="hch:HCH_00633"/>
<organism evidence="1 2">
    <name type="scientific">Hahella chejuensis (strain KCTC 2396)</name>
    <dbReference type="NCBI Taxonomy" id="349521"/>
    <lineage>
        <taxon>Bacteria</taxon>
        <taxon>Pseudomonadati</taxon>
        <taxon>Pseudomonadota</taxon>
        <taxon>Gammaproteobacteria</taxon>
        <taxon>Oceanospirillales</taxon>
        <taxon>Hahellaceae</taxon>
        <taxon>Hahella</taxon>
    </lineage>
</organism>
<dbReference type="EMBL" id="CP000155">
    <property type="protein sequence ID" value="ABC27534.1"/>
    <property type="molecule type" value="Genomic_DNA"/>
</dbReference>
<dbReference type="HOGENOM" id="CLU_2954100_0_0_6"/>
<keyword evidence="2" id="KW-1185">Reference proteome</keyword>
<evidence type="ECO:0000313" key="2">
    <source>
        <dbReference type="Proteomes" id="UP000000238"/>
    </source>
</evidence>
<dbReference type="AlphaFoldDB" id="Q2SP90"/>
<sequence length="59" mass="6243">MIACGAVVHAGFDDASAFFEAWFGRVGGTCDAQSKYGCDSGGCGSIFSFHLLYPLTDWV</sequence>
<dbReference type="Proteomes" id="UP000000238">
    <property type="component" value="Chromosome"/>
</dbReference>
<name>Q2SP90_HAHCH</name>
<proteinExistence type="predicted"/>
<evidence type="ECO:0000313" key="1">
    <source>
        <dbReference type="EMBL" id="ABC27534.1"/>
    </source>
</evidence>
<gene>
    <name evidence="1" type="ordered locus">HCH_00633</name>
</gene>
<protein>
    <submittedName>
        <fullName evidence="1">Uncharacterized protein</fullName>
    </submittedName>
</protein>